<dbReference type="AlphaFoldDB" id="A0AAD8H957"/>
<dbReference type="InterPro" id="IPR015943">
    <property type="entry name" value="WD40/YVTN_repeat-like_dom_sf"/>
</dbReference>
<evidence type="ECO:0000313" key="4">
    <source>
        <dbReference type="Proteomes" id="UP001237642"/>
    </source>
</evidence>
<comment type="caution">
    <text evidence="3">The sequence shown here is derived from an EMBL/GenBank/DDBJ whole genome shotgun (WGS) entry which is preliminary data.</text>
</comment>
<evidence type="ECO:0000313" key="3">
    <source>
        <dbReference type="EMBL" id="KAK1362631.1"/>
    </source>
</evidence>
<dbReference type="PANTHER" id="PTHR12747">
    <property type="entry name" value="ELONGATOR COMPLEX PROTEIN 1"/>
    <property type="match status" value="1"/>
</dbReference>
<proteinExistence type="predicted"/>
<reference evidence="3" key="1">
    <citation type="submission" date="2023-02" db="EMBL/GenBank/DDBJ databases">
        <title>Genome of toxic invasive species Heracleum sosnowskyi carries increased number of genes despite the absence of recent whole-genome duplications.</title>
        <authorList>
            <person name="Schelkunov M."/>
            <person name="Shtratnikova V."/>
            <person name="Makarenko M."/>
            <person name="Klepikova A."/>
            <person name="Omelchenko D."/>
            <person name="Novikova G."/>
            <person name="Obukhova E."/>
            <person name="Bogdanov V."/>
            <person name="Penin A."/>
            <person name="Logacheva M."/>
        </authorList>
    </citation>
    <scope>NUCLEOTIDE SEQUENCE</scope>
    <source>
        <strain evidence="3">Hsosn_3</strain>
        <tissue evidence="3">Leaf</tissue>
    </source>
</reference>
<sequence length="180" mass="19714">MDFVMEKEALVAGTSNGHLLLYNVDDNATETVGRVEGGVKCISPSPDGDLLAVVTGFGQILVMTHDWDLLYETSIEEPTEEIDLVSGIWICHAYRKFGSIKHMGHEARLIEKIVEEVVHVVNPKKKLKYPKIFGDTKTIVSDGILNIIEKTVAPRGILAKTATTVVTKVAINKVSSSLKL</sequence>
<dbReference type="GO" id="GO:0000049">
    <property type="term" value="F:tRNA binding"/>
    <property type="evidence" value="ECO:0007669"/>
    <property type="project" value="TreeGrafter"/>
</dbReference>
<reference evidence="3" key="2">
    <citation type="submission" date="2023-05" db="EMBL/GenBank/DDBJ databases">
        <authorList>
            <person name="Schelkunov M.I."/>
        </authorList>
    </citation>
    <scope>NUCLEOTIDE SEQUENCE</scope>
    <source>
        <strain evidence="3">Hsosn_3</strain>
        <tissue evidence="3">Leaf</tissue>
    </source>
</reference>
<dbReference type="GO" id="GO:0005829">
    <property type="term" value="C:cytosol"/>
    <property type="evidence" value="ECO:0007669"/>
    <property type="project" value="TreeGrafter"/>
</dbReference>
<gene>
    <name evidence="3" type="ORF">POM88_047105</name>
</gene>
<dbReference type="SUPFAM" id="SSF63829">
    <property type="entry name" value="Calcium-dependent phosphotriesterase"/>
    <property type="match status" value="1"/>
</dbReference>
<dbReference type="GO" id="GO:0002926">
    <property type="term" value="P:tRNA wobble base 5-methoxycarbonylmethyl-2-thiouridinylation"/>
    <property type="evidence" value="ECO:0007669"/>
    <property type="project" value="TreeGrafter"/>
</dbReference>
<dbReference type="InterPro" id="IPR006849">
    <property type="entry name" value="Elp1"/>
</dbReference>
<keyword evidence="4" id="KW-1185">Reference proteome</keyword>
<protein>
    <recommendedName>
        <fullName evidence="1">Elongator complex protein 1</fullName>
    </recommendedName>
</protein>
<dbReference type="EMBL" id="JAUIZM010000010">
    <property type="protein sequence ID" value="KAK1362631.1"/>
    <property type="molecule type" value="Genomic_DNA"/>
</dbReference>
<dbReference type="InterPro" id="IPR056164">
    <property type="entry name" value="Beta-prop_ELP1_1st"/>
</dbReference>
<feature type="domain" description="ELP1 first N-terminal beta-propeller" evidence="2">
    <location>
        <begin position="1"/>
        <end position="79"/>
    </location>
</feature>
<evidence type="ECO:0000256" key="1">
    <source>
        <dbReference type="ARBA" id="ARBA00029535"/>
    </source>
</evidence>
<organism evidence="3 4">
    <name type="scientific">Heracleum sosnowskyi</name>
    <dbReference type="NCBI Taxonomy" id="360622"/>
    <lineage>
        <taxon>Eukaryota</taxon>
        <taxon>Viridiplantae</taxon>
        <taxon>Streptophyta</taxon>
        <taxon>Embryophyta</taxon>
        <taxon>Tracheophyta</taxon>
        <taxon>Spermatophyta</taxon>
        <taxon>Magnoliopsida</taxon>
        <taxon>eudicotyledons</taxon>
        <taxon>Gunneridae</taxon>
        <taxon>Pentapetalae</taxon>
        <taxon>asterids</taxon>
        <taxon>campanulids</taxon>
        <taxon>Apiales</taxon>
        <taxon>Apiaceae</taxon>
        <taxon>Apioideae</taxon>
        <taxon>apioid superclade</taxon>
        <taxon>Tordylieae</taxon>
        <taxon>Tordyliinae</taxon>
        <taxon>Heracleum</taxon>
    </lineage>
</organism>
<dbReference type="Proteomes" id="UP001237642">
    <property type="component" value="Unassembled WGS sequence"/>
</dbReference>
<dbReference type="Pfam" id="PF04762">
    <property type="entry name" value="Beta-prop_ELP1_1st"/>
    <property type="match status" value="1"/>
</dbReference>
<evidence type="ECO:0000259" key="2">
    <source>
        <dbReference type="Pfam" id="PF04762"/>
    </source>
</evidence>
<accession>A0AAD8H957</accession>
<name>A0AAD8H957_9APIA</name>
<dbReference type="Gene3D" id="2.130.10.10">
    <property type="entry name" value="YVTN repeat-like/Quinoprotein amine dehydrogenase"/>
    <property type="match status" value="1"/>
</dbReference>
<dbReference type="GO" id="GO:0033588">
    <property type="term" value="C:elongator holoenzyme complex"/>
    <property type="evidence" value="ECO:0007669"/>
    <property type="project" value="InterPro"/>
</dbReference>
<dbReference type="PANTHER" id="PTHR12747:SF0">
    <property type="entry name" value="ELONGATOR COMPLEX PROTEIN 1"/>
    <property type="match status" value="1"/>
</dbReference>